<keyword evidence="6" id="KW-1185">Reference proteome</keyword>
<evidence type="ECO:0000256" key="3">
    <source>
        <dbReference type="SAM" id="SignalP"/>
    </source>
</evidence>
<evidence type="ECO:0000259" key="4">
    <source>
        <dbReference type="PROSITE" id="PS50026"/>
    </source>
</evidence>
<reference evidence="5" key="1">
    <citation type="submission" date="2022-02" db="EMBL/GenBank/DDBJ databases">
        <title>Atlantic sturgeon de novo genome assembly.</title>
        <authorList>
            <person name="Stock M."/>
            <person name="Klopp C."/>
            <person name="Guiguen Y."/>
            <person name="Cabau C."/>
            <person name="Parinello H."/>
            <person name="Santidrian Yebra-Pimentel E."/>
            <person name="Kuhl H."/>
            <person name="Dirks R.P."/>
            <person name="Guessner J."/>
            <person name="Wuertz S."/>
            <person name="Du K."/>
            <person name="Schartl M."/>
        </authorList>
    </citation>
    <scope>NUCLEOTIDE SEQUENCE</scope>
    <source>
        <strain evidence="5">STURGEONOMICS-FGT-2020</strain>
        <tissue evidence="5">Whole blood</tissue>
    </source>
</reference>
<feature type="transmembrane region" description="Helical" evidence="2">
    <location>
        <begin position="203"/>
        <end position="223"/>
    </location>
</feature>
<sequence length="232" mass="25795">MCKTTRTDLSFIFFLLIFLYSWFPVTQGSVQKVCSQCGGGLRNSSAVGELCKFNSSFVLEGRCCLQRHGEQELIVGLDLWNCSLTQVDEYLDQAFTAVIIDLSDNPVTNMSESAFQGFISLQYLALPRLLECPGGNRSWEHVDIFKSERICKGQKDACNATGDMSWLCPENSLCQPDGPGMFQCACASSYYGYKCLKEGAFPMLEFFGILGPLTVLTSALLWLSQRRKAKSS</sequence>
<dbReference type="GO" id="GO:0045669">
    <property type="term" value="P:positive regulation of osteoblast differentiation"/>
    <property type="evidence" value="ECO:0007669"/>
    <property type="project" value="TreeGrafter"/>
</dbReference>
<proteinExistence type="predicted"/>
<dbReference type="AlphaFoldDB" id="A0AAD8GBF0"/>
<organism evidence="5 6">
    <name type="scientific">Acipenser oxyrinchus oxyrinchus</name>
    <dbReference type="NCBI Taxonomy" id="40147"/>
    <lineage>
        <taxon>Eukaryota</taxon>
        <taxon>Metazoa</taxon>
        <taxon>Chordata</taxon>
        <taxon>Craniata</taxon>
        <taxon>Vertebrata</taxon>
        <taxon>Euteleostomi</taxon>
        <taxon>Actinopterygii</taxon>
        <taxon>Chondrostei</taxon>
        <taxon>Acipenseriformes</taxon>
        <taxon>Acipenseridae</taxon>
        <taxon>Acipenser</taxon>
    </lineage>
</organism>
<feature type="domain" description="EGF-like" evidence="4">
    <location>
        <begin position="154"/>
        <end position="196"/>
    </location>
</feature>
<evidence type="ECO:0000256" key="2">
    <source>
        <dbReference type="SAM" id="Phobius"/>
    </source>
</evidence>
<feature type="signal peptide" evidence="3">
    <location>
        <begin position="1"/>
        <end position="28"/>
    </location>
</feature>
<keyword evidence="1" id="KW-0245">EGF-like domain</keyword>
<dbReference type="PROSITE" id="PS00022">
    <property type="entry name" value="EGF_1"/>
    <property type="match status" value="1"/>
</dbReference>
<name>A0AAD8GBF0_ACIOX</name>
<dbReference type="PANTHER" id="PTHR15926:SF1">
    <property type="entry name" value="ALL-TRANS RETINOIC ACID-INDUCED DIFFERENTIATION FACTOR"/>
    <property type="match status" value="1"/>
</dbReference>
<comment type="caution">
    <text evidence="1">Lacks conserved residue(s) required for the propagation of feature annotation.</text>
</comment>
<keyword evidence="2" id="KW-0472">Membrane</keyword>
<dbReference type="EMBL" id="JAGXEW010000005">
    <property type="protein sequence ID" value="KAK1171232.1"/>
    <property type="molecule type" value="Genomic_DNA"/>
</dbReference>
<comment type="caution">
    <text evidence="5">The sequence shown here is derived from an EMBL/GenBank/DDBJ whole genome shotgun (WGS) entry which is preliminary data.</text>
</comment>
<dbReference type="Proteomes" id="UP001230051">
    <property type="component" value="Unassembled WGS sequence"/>
</dbReference>
<keyword evidence="1" id="KW-1015">Disulfide bond</keyword>
<evidence type="ECO:0000256" key="1">
    <source>
        <dbReference type="PROSITE-ProRule" id="PRU00076"/>
    </source>
</evidence>
<dbReference type="InterPro" id="IPR042350">
    <property type="entry name" value="ATRAID"/>
</dbReference>
<dbReference type="InterPro" id="IPR000742">
    <property type="entry name" value="EGF"/>
</dbReference>
<keyword evidence="3" id="KW-0732">Signal</keyword>
<protein>
    <submittedName>
        <fullName evidence="5">All-trans retinoic acid-induced differentiation factor</fullName>
    </submittedName>
</protein>
<feature type="chain" id="PRO_5042263019" evidence="3">
    <location>
        <begin position="29"/>
        <end position="232"/>
    </location>
</feature>
<accession>A0AAD8GBF0</accession>
<dbReference type="PROSITE" id="PS50026">
    <property type="entry name" value="EGF_3"/>
    <property type="match status" value="1"/>
</dbReference>
<dbReference type="SUPFAM" id="SSF52058">
    <property type="entry name" value="L domain-like"/>
    <property type="match status" value="1"/>
</dbReference>
<evidence type="ECO:0000313" key="6">
    <source>
        <dbReference type="Proteomes" id="UP001230051"/>
    </source>
</evidence>
<dbReference type="PANTHER" id="PTHR15926">
    <property type="entry name" value="ALL-TRANS RETINOIC ACID-INDUCED DIFFERENTIATION FACTOR"/>
    <property type="match status" value="1"/>
</dbReference>
<keyword evidence="2" id="KW-0812">Transmembrane</keyword>
<keyword evidence="2" id="KW-1133">Transmembrane helix</keyword>
<feature type="disulfide bond" evidence="1">
    <location>
        <begin position="186"/>
        <end position="195"/>
    </location>
</feature>
<gene>
    <name evidence="5" type="primary">atraid</name>
    <name evidence="5" type="ORF">AOXY_G5980</name>
</gene>
<evidence type="ECO:0000313" key="5">
    <source>
        <dbReference type="EMBL" id="KAK1171232.1"/>
    </source>
</evidence>